<evidence type="ECO:0000313" key="2">
    <source>
        <dbReference type="EMBL" id="GAH38875.1"/>
    </source>
</evidence>
<dbReference type="AlphaFoldDB" id="X1G244"/>
<evidence type="ECO:0000259" key="1">
    <source>
        <dbReference type="Pfam" id="PF04432"/>
    </source>
</evidence>
<proteinExistence type="predicted"/>
<comment type="caution">
    <text evidence="2">The sequence shown here is derived from an EMBL/GenBank/DDBJ whole genome shotgun (WGS) entry which is preliminary data.</text>
</comment>
<feature type="domain" description="Coenzyme F420 hydrogenase/dehydrogenase beta subunit C-terminal" evidence="1">
    <location>
        <begin position="2"/>
        <end position="56"/>
    </location>
</feature>
<organism evidence="2">
    <name type="scientific">marine sediment metagenome</name>
    <dbReference type="NCBI Taxonomy" id="412755"/>
    <lineage>
        <taxon>unclassified sequences</taxon>
        <taxon>metagenomes</taxon>
        <taxon>ecological metagenomes</taxon>
    </lineage>
</organism>
<sequence length="197" mass="22562">MDQTNELADISVGDAWLPECSQDNKGWSICLARTQAGYKIISEAQDKGYVILNTISPFKIIESQKPMLMFKKKAIYARLRINRFFGNRVIPEITSRKFSAPDVFDYICALFLRLNISVAKYRFARMLISHIPSRLLGLYSKGLAALMCGYLTKKMRPTKQFRRIAYKVVKLLRKLKGKRIAKAISKVKLSESLKEGM</sequence>
<dbReference type="Pfam" id="PF04432">
    <property type="entry name" value="FrhB_FdhB_C"/>
    <property type="match status" value="1"/>
</dbReference>
<dbReference type="EMBL" id="BARU01008259">
    <property type="protein sequence ID" value="GAH38875.1"/>
    <property type="molecule type" value="Genomic_DNA"/>
</dbReference>
<protein>
    <recommendedName>
        <fullName evidence="1">Coenzyme F420 hydrogenase/dehydrogenase beta subunit C-terminal domain-containing protein</fullName>
    </recommendedName>
</protein>
<accession>X1G244</accession>
<gene>
    <name evidence="2" type="ORF">S03H2_16185</name>
</gene>
<name>X1G244_9ZZZZ</name>
<reference evidence="2" key="1">
    <citation type="journal article" date="2014" name="Front. Microbiol.">
        <title>High frequency of phylogenetically diverse reductive dehalogenase-homologous genes in deep subseafloor sedimentary metagenomes.</title>
        <authorList>
            <person name="Kawai M."/>
            <person name="Futagami T."/>
            <person name="Toyoda A."/>
            <person name="Takaki Y."/>
            <person name="Nishi S."/>
            <person name="Hori S."/>
            <person name="Arai W."/>
            <person name="Tsubouchi T."/>
            <person name="Morono Y."/>
            <person name="Uchiyama I."/>
            <person name="Ito T."/>
            <person name="Fujiyama A."/>
            <person name="Inagaki F."/>
            <person name="Takami H."/>
        </authorList>
    </citation>
    <scope>NUCLEOTIDE SEQUENCE</scope>
    <source>
        <strain evidence="2">Expedition CK06-06</strain>
    </source>
</reference>
<dbReference type="InterPro" id="IPR007525">
    <property type="entry name" value="FrhB_FdhB_C"/>
</dbReference>
<feature type="non-terminal residue" evidence="2">
    <location>
        <position position="197"/>
    </location>
</feature>